<dbReference type="InterPro" id="IPR010093">
    <property type="entry name" value="SinI_DNA-bd"/>
</dbReference>
<dbReference type="NCBIfam" id="TIGR01764">
    <property type="entry name" value="excise"/>
    <property type="match status" value="1"/>
</dbReference>
<dbReference type="Proteomes" id="UP000265692">
    <property type="component" value="Unassembled WGS sequence"/>
</dbReference>
<gene>
    <name evidence="2" type="ORF">D1B33_07900</name>
</gene>
<dbReference type="InterPro" id="IPR009061">
    <property type="entry name" value="DNA-bd_dom_put_sf"/>
</dbReference>
<dbReference type="SMART" id="SM00422">
    <property type="entry name" value="HTH_MERR"/>
    <property type="match status" value="1"/>
</dbReference>
<dbReference type="GO" id="GO:0006355">
    <property type="term" value="P:regulation of DNA-templated transcription"/>
    <property type="evidence" value="ECO:0007669"/>
    <property type="project" value="InterPro"/>
</dbReference>
<proteinExistence type="predicted"/>
<evidence type="ECO:0000259" key="1">
    <source>
        <dbReference type="PROSITE" id="PS50937"/>
    </source>
</evidence>
<dbReference type="GO" id="GO:0003677">
    <property type="term" value="F:DNA binding"/>
    <property type="evidence" value="ECO:0007669"/>
    <property type="project" value="InterPro"/>
</dbReference>
<dbReference type="Gene3D" id="1.10.1660.10">
    <property type="match status" value="1"/>
</dbReference>
<keyword evidence="3" id="KW-1185">Reference proteome</keyword>
<dbReference type="OrthoDB" id="9811174at2"/>
<dbReference type="SUPFAM" id="SSF46955">
    <property type="entry name" value="Putative DNA-binding domain"/>
    <property type="match status" value="1"/>
</dbReference>
<dbReference type="RefSeq" id="WP_118875846.1">
    <property type="nucleotide sequence ID" value="NZ_QWEI01000003.1"/>
</dbReference>
<evidence type="ECO:0000313" key="2">
    <source>
        <dbReference type="EMBL" id="RHW37457.1"/>
    </source>
</evidence>
<dbReference type="Pfam" id="PF00376">
    <property type="entry name" value="MerR"/>
    <property type="match status" value="1"/>
</dbReference>
<sequence>MELYTIGQAATYLGVSQMTLRRWEAEGKLVPVYRTKGNHRKYSLEQLHDFKKENGKVSETIQNYVIQNKNKLFYSICQLAHSLVIIRERLRLKKMKSLPVNWEKATNFLFQYSHESKSELIFPTNFADQLNLIKTPLYEWPIAGMKELFQHEAEATTFKPVLYEEESFLYAHVLQEQFLTSDKTEKFKNFMMECRKQGENEFYTEVRKFLIQNPVLAFEFRSEATMEYNRLKTKLKDFAVASDLFDVMYEPVPKNKIEFSNTIYRCPYCKGALQIVYTKNGKQFRCEFLKCKHYSDQKNSLVWRKPQEQSYSNPPMQLTKEALHSITIPGISEIRILEKLAKLSQVENLQLFPECDIGDISFELNGELYLIDVKDYLSALSLSYDLNKDVSYRIPRKKYDHQIIVVPEFRNINYVRIVKRKLHQDFAYDVLHENELLKLCKQGGFNASKV</sequence>
<evidence type="ECO:0000313" key="3">
    <source>
        <dbReference type="Proteomes" id="UP000265692"/>
    </source>
</evidence>
<dbReference type="PROSITE" id="PS50937">
    <property type="entry name" value="HTH_MERR_2"/>
    <property type="match status" value="1"/>
</dbReference>
<reference evidence="2 3" key="1">
    <citation type="submission" date="2018-08" db="EMBL/GenBank/DDBJ databases">
        <title>Lysinibacillus sp. YLB-03 draft genome sequence.</title>
        <authorList>
            <person name="Yu L."/>
        </authorList>
    </citation>
    <scope>NUCLEOTIDE SEQUENCE [LARGE SCALE GENOMIC DNA]</scope>
    <source>
        <strain evidence="2 3">YLB-03</strain>
    </source>
</reference>
<dbReference type="InterPro" id="IPR000551">
    <property type="entry name" value="MerR-type_HTH_dom"/>
</dbReference>
<protein>
    <submittedName>
        <fullName evidence="2">MerR family transcriptional regulator</fullName>
    </submittedName>
</protein>
<feature type="domain" description="HTH merR-type" evidence="1">
    <location>
        <begin position="3"/>
        <end position="47"/>
    </location>
</feature>
<dbReference type="Pfam" id="PF18154">
    <property type="entry name" value="pPIWI_RE_REase"/>
    <property type="match status" value="1"/>
</dbReference>
<dbReference type="AlphaFoldDB" id="A0A396SCM3"/>
<dbReference type="CDD" id="cd04762">
    <property type="entry name" value="HTH_MerR-trunc"/>
    <property type="match status" value="1"/>
</dbReference>
<dbReference type="InterPro" id="IPR040828">
    <property type="entry name" value="pPIWI_RE_REase"/>
</dbReference>
<name>A0A396SCM3_9BACL</name>
<comment type="caution">
    <text evidence="2">The sequence shown here is derived from an EMBL/GenBank/DDBJ whole genome shotgun (WGS) entry which is preliminary data.</text>
</comment>
<dbReference type="EMBL" id="QWEI01000003">
    <property type="protein sequence ID" value="RHW37457.1"/>
    <property type="molecule type" value="Genomic_DNA"/>
</dbReference>
<accession>A0A396SCM3</accession>
<organism evidence="2 3">
    <name type="scientific">Ureibacillus yapensis</name>
    <dbReference type="NCBI Taxonomy" id="2304605"/>
    <lineage>
        <taxon>Bacteria</taxon>
        <taxon>Bacillati</taxon>
        <taxon>Bacillota</taxon>
        <taxon>Bacilli</taxon>
        <taxon>Bacillales</taxon>
        <taxon>Caryophanaceae</taxon>
        <taxon>Ureibacillus</taxon>
    </lineage>
</organism>